<evidence type="ECO:0000256" key="2">
    <source>
        <dbReference type="ARBA" id="ARBA00006134"/>
    </source>
</evidence>
<evidence type="ECO:0000256" key="6">
    <source>
        <dbReference type="ARBA" id="ARBA00022946"/>
    </source>
</evidence>
<protein>
    <submittedName>
        <fullName evidence="8">Uncharacterized protein</fullName>
    </submittedName>
</protein>
<dbReference type="InterPro" id="IPR016053">
    <property type="entry name" value="Haem_Oase-like"/>
</dbReference>
<dbReference type="CDD" id="cd19165">
    <property type="entry name" value="HemeO"/>
    <property type="match status" value="1"/>
</dbReference>
<evidence type="ECO:0000256" key="5">
    <source>
        <dbReference type="ARBA" id="ARBA00022640"/>
    </source>
</evidence>
<evidence type="ECO:0000256" key="3">
    <source>
        <dbReference type="ARBA" id="ARBA00022528"/>
    </source>
</evidence>
<keyword evidence="5" id="KW-0934">Plastid</keyword>
<dbReference type="InterPro" id="IPR002051">
    <property type="entry name" value="Haem_Oase"/>
</dbReference>
<feature type="compositionally biased region" description="Low complexity" evidence="7">
    <location>
        <begin position="77"/>
        <end position="88"/>
    </location>
</feature>
<dbReference type="GO" id="GO:0006788">
    <property type="term" value="P:heme oxidation"/>
    <property type="evidence" value="ECO:0007669"/>
    <property type="project" value="InterPro"/>
</dbReference>
<dbReference type="Gene3D" id="1.20.910.10">
    <property type="entry name" value="Heme oxygenase-like"/>
    <property type="match status" value="1"/>
</dbReference>
<evidence type="ECO:0000256" key="1">
    <source>
        <dbReference type="ARBA" id="ARBA00004229"/>
    </source>
</evidence>
<dbReference type="GO" id="GO:0004392">
    <property type="term" value="F:heme oxygenase (decyclizing) activity"/>
    <property type="evidence" value="ECO:0007669"/>
    <property type="project" value="InterPro"/>
</dbReference>
<gene>
    <name evidence="8" type="ORF">SI8410_09012300</name>
</gene>
<comment type="subcellular location">
    <subcellularLocation>
        <location evidence="1">Plastid</location>
        <location evidence="1">Chloroplast</location>
    </subcellularLocation>
</comment>
<keyword evidence="9" id="KW-1185">Reference proteome</keyword>
<dbReference type="InterPro" id="IPR016084">
    <property type="entry name" value="Haem_Oase-like_multi-hlx"/>
</dbReference>
<dbReference type="GO" id="GO:0010024">
    <property type="term" value="P:phytochromobilin biosynthetic process"/>
    <property type="evidence" value="ECO:0007669"/>
    <property type="project" value="TreeGrafter"/>
</dbReference>
<evidence type="ECO:0000256" key="7">
    <source>
        <dbReference type="SAM" id="MobiDB-lite"/>
    </source>
</evidence>
<organism evidence="8 9">
    <name type="scientific">Spirodela intermedia</name>
    <name type="common">Intermediate duckweed</name>
    <dbReference type="NCBI Taxonomy" id="51605"/>
    <lineage>
        <taxon>Eukaryota</taxon>
        <taxon>Viridiplantae</taxon>
        <taxon>Streptophyta</taxon>
        <taxon>Embryophyta</taxon>
        <taxon>Tracheophyta</taxon>
        <taxon>Spermatophyta</taxon>
        <taxon>Magnoliopsida</taxon>
        <taxon>Liliopsida</taxon>
        <taxon>Araceae</taxon>
        <taxon>Lemnoideae</taxon>
        <taxon>Spirodela</taxon>
    </lineage>
</organism>
<dbReference type="EMBL" id="LR746272">
    <property type="protein sequence ID" value="CAA7401622.1"/>
    <property type="molecule type" value="Genomic_DNA"/>
</dbReference>
<keyword evidence="3" id="KW-0150">Chloroplast</keyword>
<sequence length="344" mass="37735">MFSSPVRSFAPVVGEAFPPRNRGDAHLVLRLSRPGGAFAARRRGGGGGYYPLFCLCTSYSSPSSSSSSSLPPPPPHFTTTTAPVTPSGATVVTTTTASAPAGSAGPVVKKRKRYRKAYPGESKGIVEEMRFVAMRLRNDGSKGLGVDNEGAWEDSGADTGEMSTAGEGETWKPSMEGFLKYLVDSKLIFETLERTVDRSDDVAYAFFRKTGLERSNCLSNDLDWFSGQGIVIPTPTSLGTTYAAYLNELAESSAPSFLCHFYNIYFAHATGGLAIGKQVSEKLLEDQDLEFYKWEEDVFELLQGTREKLNKLGEHWSRDEKNRCLREAAKCFRFLGQIVRLIIL</sequence>
<dbReference type="GO" id="GO:0015979">
    <property type="term" value="P:photosynthesis"/>
    <property type="evidence" value="ECO:0007669"/>
    <property type="project" value="UniProtKB-KW"/>
</dbReference>
<feature type="region of interest" description="Disordered" evidence="7">
    <location>
        <begin position="64"/>
        <end position="88"/>
    </location>
</feature>
<proteinExistence type="inferred from homology"/>
<dbReference type="SUPFAM" id="SSF48613">
    <property type="entry name" value="Heme oxygenase-like"/>
    <property type="match status" value="1"/>
</dbReference>
<keyword evidence="6" id="KW-0809">Transit peptide</keyword>
<reference evidence="8" key="1">
    <citation type="submission" date="2020-02" db="EMBL/GenBank/DDBJ databases">
        <authorList>
            <person name="Scholz U."/>
            <person name="Mascher M."/>
            <person name="Fiebig A."/>
        </authorList>
    </citation>
    <scope>NUCLEOTIDE SEQUENCE</scope>
</reference>
<name>A0A7I8KVS0_SPIIN</name>
<feature type="region of interest" description="Disordered" evidence="7">
    <location>
        <begin position="145"/>
        <end position="169"/>
    </location>
</feature>
<dbReference type="PANTHER" id="PTHR35703">
    <property type="entry name" value="HEME OXYGENASE 1, CHLOROPLASTIC-RELATED"/>
    <property type="match status" value="1"/>
</dbReference>
<evidence type="ECO:0000256" key="4">
    <source>
        <dbReference type="ARBA" id="ARBA00022531"/>
    </source>
</evidence>
<evidence type="ECO:0000313" key="9">
    <source>
        <dbReference type="Proteomes" id="UP000663760"/>
    </source>
</evidence>
<comment type="similarity">
    <text evidence="2">Belongs to the heme oxygenase family.</text>
</comment>
<dbReference type="AlphaFoldDB" id="A0A7I8KVS0"/>
<dbReference type="PANTHER" id="PTHR35703:SF1">
    <property type="entry name" value="INACTIVE HEME OXYGENASE 2, CHLOROPLASTIC-RELATED"/>
    <property type="match status" value="1"/>
</dbReference>
<dbReference type="InterPro" id="IPR016951">
    <property type="entry name" value="Haem_Oase_decyc_pln"/>
</dbReference>
<dbReference type="Pfam" id="PF01126">
    <property type="entry name" value="Heme_oxygenase"/>
    <property type="match status" value="1"/>
</dbReference>
<dbReference type="OrthoDB" id="652091at2759"/>
<accession>A0A7I8KVS0</accession>
<dbReference type="Proteomes" id="UP000663760">
    <property type="component" value="Chromosome 9"/>
</dbReference>
<dbReference type="GO" id="GO:0009507">
    <property type="term" value="C:chloroplast"/>
    <property type="evidence" value="ECO:0007669"/>
    <property type="project" value="UniProtKB-SubCell"/>
</dbReference>
<keyword evidence="4" id="KW-0602">Photosynthesis</keyword>
<evidence type="ECO:0000313" key="8">
    <source>
        <dbReference type="EMBL" id="CAA7401622.1"/>
    </source>
</evidence>